<evidence type="ECO:0000313" key="3">
    <source>
        <dbReference type="Proteomes" id="UP000028582"/>
    </source>
</evidence>
<accession>A0A081AAK2</accession>
<dbReference type="OrthoDB" id="128212at2759"/>
<dbReference type="AlphaFoldDB" id="A0A081AAK2"/>
<proteinExistence type="predicted"/>
<protein>
    <submittedName>
        <fullName evidence="2">Uncharacterized protein</fullName>
    </submittedName>
</protein>
<gene>
    <name evidence="2" type="ORF">F444_08606</name>
</gene>
<evidence type="ECO:0000313" key="2">
    <source>
        <dbReference type="EMBL" id="ETO75913.1"/>
    </source>
</evidence>
<comment type="caution">
    <text evidence="2">The sequence shown here is derived from an EMBL/GenBank/DDBJ whole genome shotgun (WGS) entry which is preliminary data.</text>
</comment>
<reference evidence="2 3" key="1">
    <citation type="submission" date="2013-11" db="EMBL/GenBank/DDBJ databases">
        <title>The Genome Sequence of Phytophthora parasitica P1976.</title>
        <authorList>
            <consortium name="The Broad Institute Genomics Platform"/>
            <person name="Russ C."/>
            <person name="Tyler B."/>
            <person name="Panabieres F."/>
            <person name="Shan W."/>
            <person name="Tripathy S."/>
            <person name="Grunwald N."/>
            <person name="Machado M."/>
            <person name="Johnson C.S."/>
            <person name="Walker B."/>
            <person name="Young S."/>
            <person name="Zeng Q."/>
            <person name="Gargeya S."/>
            <person name="Fitzgerald M."/>
            <person name="Haas B."/>
            <person name="Abouelleil A."/>
            <person name="Allen A.W."/>
            <person name="Alvarado L."/>
            <person name="Arachchi H.M."/>
            <person name="Berlin A.M."/>
            <person name="Chapman S.B."/>
            <person name="Gainer-Dewar J."/>
            <person name="Goldberg J."/>
            <person name="Griggs A."/>
            <person name="Gujja S."/>
            <person name="Hansen M."/>
            <person name="Howarth C."/>
            <person name="Imamovic A."/>
            <person name="Ireland A."/>
            <person name="Larimer J."/>
            <person name="McCowan C."/>
            <person name="Murphy C."/>
            <person name="Pearson M."/>
            <person name="Poon T.W."/>
            <person name="Priest M."/>
            <person name="Roberts A."/>
            <person name="Saif S."/>
            <person name="Shea T."/>
            <person name="Sisk P."/>
            <person name="Sykes S."/>
            <person name="Wortman J."/>
            <person name="Nusbaum C."/>
            <person name="Birren B."/>
        </authorList>
    </citation>
    <scope>NUCLEOTIDE SEQUENCE [LARGE SCALE GENOMIC DNA]</scope>
    <source>
        <strain evidence="2 3">P1976</strain>
    </source>
</reference>
<feature type="region of interest" description="Disordered" evidence="1">
    <location>
        <begin position="75"/>
        <end position="101"/>
    </location>
</feature>
<sequence length="101" mass="11543">YKQKCQCPVGIMNQKASFAMGRQTSQPRAEDKCMFWTAQVEWWERWANDHGLNVDAANCASIHLSFMQDMATQAAQEQQLEEEPKTVAFSPSKAKKSDQEE</sequence>
<organism evidence="2 3">
    <name type="scientific">Phytophthora nicotianae P1976</name>
    <dbReference type="NCBI Taxonomy" id="1317066"/>
    <lineage>
        <taxon>Eukaryota</taxon>
        <taxon>Sar</taxon>
        <taxon>Stramenopiles</taxon>
        <taxon>Oomycota</taxon>
        <taxon>Peronosporomycetes</taxon>
        <taxon>Peronosporales</taxon>
        <taxon>Peronosporaceae</taxon>
        <taxon>Phytophthora</taxon>
    </lineage>
</organism>
<dbReference type="Proteomes" id="UP000028582">
    <property type="component" value="Unassembled WGS sequence"/>
</dbReference>
<evidence type="ECO:0000256" key="1">
    <source>
        <dbReference type="SAM" id="MobiDB-lite"/>
    </source>
</evidence>
<dbReference type="EMBL" id="ANJA01001615">
    <property type="protein sequence ID" value="ETO75913.1"/>
    <property type="molecule type" value="Genomic_DNA"/>
</dbReference>
<feature type="non-terminal residue" evidence="2">
    <location>
        <position position="1"/>
    </location>
</feature>
<name>A0A081AAK2_PHYNI</name>